<evidence type="ECO:0000313" key="4">
    <source>
        <dbReference type="Proteomes" id="UP001465976"/>
    </source>
</evidence>
<evidence type="ECO:0000313" key="3">
    <source>
        <dbReference type="EMBL" id="KAL0576130.1"/>
    </source>
</evidence>
<gene>
    <name evidence="3" type="ORF">V5O48_005848</name>
</gene>
<feature type="signal peptide" evidence="2">
    <location>
        <begin position="1"/>
        <end position="18"/>
    </location>
</feature>
<proteinExistence type="predicted"/>
<reference evidence="3 4" key="1">
    <citation type="submission" date="2024-02" db="EMBL/GenBank/DDBJ databases">
        <title>A draft genome for the cacao thread blight pathogen Marasmius crinis-equi.</title>
        <authorList>
            <person name="Cohen S.P."/>
            <person name="Baruah I.K."/>
            <person name="Amoako-Attah I."/>
            <person name="Bukari Y."/>
            <person name="Meinhardt L.W."/>
            <person name="Bailey B.A."/>
        </authorList>
    </citation>
    <scope>NUCLEOTIDE SEQUENCE [LARGE SCALE GENOMIC DNA]</scope>
    <source>
        <strain evidence="3 4">GH-76</strain>
    </source>
</reference>
<feature type="region of interest" description="Disordered" evidence="1">
    <location>
        <begin position="148"/>
        <end position="174"/>
    </location>
</feature>
<accession>A0ABR3FL83</accession>
<evidence type="ECO:0000256" key="1">
    <source>
        <dbReference type="SAM" id="MobiDB-lite"/>
    </source>
</evidence>
<comment type="caution">
    <text evidence="3">The sequence shown here is derived from an EMBL/GenBank/DDBJ whole genome shotgun (WGS) entry which is preliminary data.</text>
</comment>
<protein>
    <submittedName>
        <fullName evidence="3">Uncharacterized protein</fullName>
    </submittedName>
</protein>
<sequence length="202" mass="19694">MKASTLCFLSSAPLLARAAVVSLVQFVDPTEITSGVSLTSTDGVAVPLGTNGAETTYLIAGPDTTTITTTESGATRTTTQVTTESFTVVASASGFKATNLGGLVSGLNVECHYTAAQAGECLYFVTDGTSGATTVTVTGTPDVLAVPISDKSGGASPTSNATGGDASSGGQNNGKNSATGFSAAGKLVAVLGGLVMGALATL</sequence>
<evidence type="ECO:0000256" key="2">
    <source>
        <dbReference type="SAM" id="SignalP"/>
    </source>
</evidence>
<dbReference type="EMBL" id="JBAHYK010000245">
    <property type="protein sequence ID" value="KAL0576130.1"/>
    <property type="molecule type" value="Genomic_DNA"/>
</dbReference>
<keyword evidence="2" id="KW-0732">Signal</keyword>
<dbReference type="Proteomes" id="UP001465976">
    <property type="component" value="Unassembled WGS sequence"/>
</dbReference>
<organism evidence="3 4">
    <name type="scientific">Marasmius crinis-equi</name>
    <dbReference type="NCBI Taxonomy" id="585013"/>
    <lineage>
        <taxon>Eukaryota</taxon>
        <taxon>Fungi</taxon>
        <taxon>Dikarya</taxon>
        <taxon>Basidiomycota</taxon>
        <taxon>Agaricomycotina</taxon>
        <taxon>Agaricomycetes</taxon>
        <taxon>Agaricomycetidae</taxon>
        <taxon>Agaricales</taxon>
        <taxon>Marasmiineae</taxon>
        <taxon>Marasmiaceae</taxon>
        <taxon>Marasmius</taxon>
    </lineage>
</organism>
<name>A0ABR3FL83_9AGAR</name>
<feature type="chain" id="PRO_5045083890" evidence="2">
    <location>
        <begin position="19"/>
        <end position="202"/>
    </location>
</feature>
<keyword evidence="4" id="KW-1185">Reference proteome</keyword>